<dbReference type="FunFam" id="1.10.287.2620:FF:000003">
    <property type="entry name" value="Dynein, axonemal, heavy chain 5"/>
    <property type="match status" value="1"/>
</dbReference>
<dbReference type="Gene3D" id="1.20.920.20">
    <property type="match status" value="1"/>
</dbReference>
<dbReference type="InterPro" id="IPR035699">
    <property type="entry name" value="AAA_6"/>
</dbReference>
<evidence type="ECO:0000259" key="21">
    <source>
        <dbReference type="Pfam" id="PF12780"/>
    </source>
</evidence>
<feature type="domain" description="Dynein heavy chain AAA 5 extension" evidence="23">
    <location>
        <begin position="2094"/>
        <end position="2209"/>
    </location>
</feature>
<dbReference type="InterPro" id="IPR042228">
    <property type="entry name" value="Dynein_linker_3"/>
</dbReference>
<evidence type="ECO:0000256" key="15">
    <source>
        <dbReference type="SAM" id="MobiDB-lite"/>
    </source>
</evidence>
<dbReference type="EMBL" id="JAODUP010000579">
    <property type="protein sequence ID" value="KAK2146919.1"/>
    <property type="molecule type" value="Genomic_DNA"/>
</dbReference>
<dbReference type="Proteomes" id="UP001208570">
    <property type="component" value="Unassembled WGS sequence"/>
</dbReference>
<keyword evidence="11" id="KW-0505">Motor protein</keyword>
<organism evidence="27 28">
    <name type="scientific">Paralvinella palmiformis</name>
    <dbReference type="NCBI Taxonomy" id="53620"/>
    <lineage>
        <taxon>Eukaryota</taxon>
        <taxon>Metazoa</taxon>
        <taxon>Spiralia</taxon>
        <taxon>Lophotrochozoa</taxon>
        <taxon>Annelida</taxon>
        <taxon>Polychaeta</taxon>
        <taxon>Sedentaria</taxon>
        <taxon>Canalipalpata</taxon>
        <taxon>Terebellida</taxon>
        <taxon>Terebelliformia</taxon>
        <taxon>Alvinellidae</taxon>
        <taxon>Paralvinella</taxon>
    </lineage>
</organism>
<dbReference type="FunFam" id="3.40.50.300:FF:000320">
    <property type="entry name" value="Dynein, axonemal, heavy chain 5"/>
    <property type="match status" value="1"/>
</dbReference>
<evidence type="ECO:0000259" key="22">
    <source>
        <dbReference type="Pfam" id="PF12781"/>
    </source>
</evidence>
<evidence type="ECO:0000256" key="5">
    <source>
        <dbReference type="ARBA" id="ARBA00022737"/>
    </source>
</evidence>
<feature type="coiled-coil region" evidence="14">
    <location>
        <begin position="3089"/>
        <end position="3130"/>
    </location>
</feature>
<evidence type="ECO:0000259" key="18">
    <source>
        <dbReference type="Pfam" id="PF08393"/>
    </source>
</evidence>
<dbReference type="Pfam" id="PF12774">
    <property type="entry name" value="AAA_6"/>
    <property type="match status" value="1"/>
</dbReference>
<feature type="coiled-coil region" evidence="14">
    <location>
        <begin position="2874"/>
        <end position="2961"/>
    </location>
</feature>
<comment type="caution">
    <text evidence="27">The sequence shown here is derived from an EMBL/GenBank/DDBJ whole genome shotgun (WGS) entry which is preliminary data.</text>
</comment>
<keyword evidence="8" id="KW-0243">Dynein</keyword>
<evidence type="ECO:0000256" key="6">
    <source>
        <dbReference type="ARBA" id="ARBA00022741"/>
    </source>
</evidence>
<comment type="subcellular location">
    <subcellularLocation>
        <location evidence="1">Cytoplasm</location>
        <location evidence="1">Cytoskeleton</location>
        <location evidence="1">Cilium axoneme</location>
    </subcellularLocation>
</comment>
<dbReference type="Gene3D" id="1.20.140.100">
    <property type="entry name" value="Dynein heavy chain, N-terminal domain 2"/>
    <property type="match status" value="1"/>
</dbReference>
<dbReference type="FunFam" id="1.20.140.100:FF:000003">
    <property type="entry name" value="Dynein, axonemal, heavy chain 5"/>
    <property type="match status" value="1"/>
</dbReference>
<dbReference type="InterPro" id="IPR024317">
    <property type="entry name" value="Dynein_heavy_chain_D4_dom"/>
</dbReference>
<dbReference type="InterPro" id="IPR013602">
    <property type="entry name" value="Dynein_heavy_linker"/>
</dbReference>
<keyword evidence="5" id="KW-0677">Repeat</keyword>
<dbReference type="InterPro" id="IPR024743">
    <property type="entry name" value="Dynein_HC_stalk"/>
</dbReference>
<dbReference type="InterPro" id="IPR035706">
    <property type="entry name" value="AAA_9"/>
</dbReference>
<feature type="domain" description="Dynein heavy chain region D6 P-loop" evidence="16">
    <location>
        <begin position="3559"/>
        <end position="3643"/>
    </location>
</feature>
<feature type="domain" description="Dynein heavy chain tail" evidence="17">
    <location>
        <begin position="357"/>
        <end position="735"/>
    </location>
</feature>
<evidence type="ECO:0000256" key="13">
    <source>
        <dbReference type="ARBA" id="ARBA00023273"/>
    </source>
</evidence>
<evidence type="ECO:0000259" key="16">
    <source>
        <dbReference type="Pfam" id="PF03028"/>
    </source>
</evidence>
<evidence type="ECO:0000259" key="19">
    <source>
        <dbReference type="Pfam" id="PF12774"/>
    </source>
</evidence>
<dbReference type="GO" id="GO:0005858">
    <property type="term" value="C:axonemal dynein complex"/>
    <property type="evidence" value="ECO:0007669"/>
    <property type="project" value="TreeGrafter"/>
</dbReference>
<dbReference type="Gene3D" id="1.20.58.1120">
    <property type="match status" value="1"/>
</dbReference>
<feature type="compositionally biased region" description="Basic and acidic residues" evidence="15">
    <location>
        <begin position="1"/>
        <end position="13"/>
    </location>
</feature>
<dbReference type="Gene3D" id="1.10.8.1220">
    <property type="match status" value="1"/>
</dbReference>
<evidence type="ECO:0000256" key="11">
    <source>
        <dbReference type="ARBA" id="ARBA00023175"/>
    </source>
</evidence>
<dbReference type="InterPro" id="IPR043160">
    <property type="entry name" value="Dynein_C_barrel"/>
</dbReference>
<evidence type="ECO:0008006" key="29">
    <source>
        <dbReference type="Google" id="ProtNLM"/>
    </source>
</evidence>
<feature type="domain" description="Dynein heavy chain ATP-binding dynein motor region" evidence="22">
    <location>
        <begin position="3175"/>
        <end position="3341"/>
    </location>
</feature>
<proteinExistence type="inferred from homology"/>
<dbReference type="FunFam" id="3.20.180.20:FF:000001">
    <property type="entry name" value="Dynein axonemal heavy chain 5"/>
    <property type="match status" value="1"/>
</dbReference>
<keyword evidence="28" id="KW-1185">Reference proteome</keyword>
<dbReference type="Gene3D" id="1.10.287.2620">
    <property type="match status" value="1"/>
</dbReference>
<evidence type="ECO:0000256" key="1">
    <source>
        <dbReference type="ARBA" id="ARBA00004430"/>
    </source>
</evidence>
<name>A0AAD9MXT3_9ANNE</name>
<dbReference type="FunFam" id="3.40.50.300:FF:000049">
    <property type="entry name" value="Dynein, axonemal, heavy chain 5"/>
    <property type="match status" value="1"/>
</dbReference>
<keyword evidence="10" id="KW-0969">Cilium</keyword>
<keyword evidence="13" id="KW-0966">Cell projection</keyword>
<dbReference type="InterPro" id="IPR056759">
    <property type="entry name" value="DYH2-5-8_CC"/>
</dbReference>
<dbReference type="InterPro" id="IPR041466">
    <property type="entry name" value="Dynein_AAA5_ext"/>
</dbReference>
<feature type="region of interest" description="Disordered" evidence="15">
    <location>
        <begin position="1"/>
        <end position="57"/>
    </location>
</feature>
<dbReference type="GO" id="GO:0051959">
    <property type="term" value="F:dynein light intermediate chain binding"/>
    <property type="evidence" value="ECO:0007669"/>
    <property type="project" value="InterPro"/>
</dbReference>
<dbReference type="InterPro" id="IPR043157">
    <property type="entry name" value="Dynein_AAA1S"/>
</dbReference>
<feature type="domain" description="Dynein heavy chain C-terminal" evidence="25">
    <location>
        <begin position="3865"/>
        <end position="3954"/>
    </location>
</feature>
<keyword evidence="9 14" id="KW-0175">Coiled coil</keyword>
<dbReference type="FunFam" id="3.40.50.300:FF:005616">
    <property type="entry name" value="Dynein, axonemal, heavy chain 11"/>
    <property type="match status" value="1"/>
</dbReference>
<dbReference type="Gene3D" id="3.10.490.20">
    <property type="match status" value="1"/>
</dbReference>
<dbReference type="Pfam" id="PF03028">
    <property type="entry name" value="Dynein_heavy"/>
    <property type="match status" value="1"/>
</dbReference>
<evidence type="ECO:0000313" key="28">
    <source>
        <dbReference type="Proteomes" id="UP001208570"/>
    </source>
</evidence>
<dbReference type="Gene3D" id="1.10.472.130">
    <property type="match status" value="1"/>
</dbReference>
<evidence type="ECO:0000256" key="10">
    <source>
        <dbReference type="ARBA" id="ARBA00023069"/>
    </source>
</evidence>
<feature type="domain" description="Dynein heavy chain AAA module D4" evidence="21">
    <location>
        <begin position="2699"/>
        <end position="2851"/>
    </location>
</feature>
<evidence type="ECO:0000313" key="27">
    <source>
        <dbReference type="EMBL" id="KAK2146919.1"/>
    </source>
</evidence>
<feature type="domain" description="Dynein heavy chain hydrolytic ATP-binding dynein motor region" evidence="19">
    <location>
        <begin position="1765"/>
        <end position="2004"/>
    </location>
</feature>
<dbReference type="FunFam" id="1.10.8.1220:FF:000001">
    <property type="entry name" value="Dynein axonemal heavy chain 5"/>
    <property type="match status" value="1"/>
</dbReference>
<sequence>MADVEKSGDKEVTKPPSPKPDQEGEVAPPLIQKEETGKGAGGRRKYSTAAVKGQPKKSVVLSGEAMKEVQKQAKATKDERRLQLSDALGIDVSQVEDAILGDDRFSMMENFFQAKGARKLMFFYQEMAGLNGLGFFFLRPNNEKKITPANISNEVSFMWIDCTGGKLLECFENMMAKIMLPALKSQESWGNDLESSDARVTEFLEQLDKFIASLASARDNMQGHITLADTEYGYMLDDMSTPADYQSAANNGDILEHLEELLLTWSKQIEQVLAESEQIRREADDIGPAAELSYWKSRMAKFNTLLEQIKRPRCKAVVGILHHAKSKSLRRWRDLDSRITDAANEAKDNVKYLYTLDKSELMKRIKHCMDLNREYQNEFQKTKTKLKKHSSDRQFEFSENYIFGKFDTFCKRLEKLLDMIMTMDAYSGLGDVKIEGIEAIAVRYKTLVDATKKKNYDVLDHHKGDFDGDYLEFRSQFDALQAQIQTFIDSWFEKSLSTEQAIDLLSKVEKISGPQLDLREKYLKVLQNYGKDLEAVRKLYQKQKTEPVVPRNLPPIAGKIAWARQLYRRIEAPMKTLKMKPEILKTDEGKKVIRNYNKMAAVLMEFEMLYHRGWYRAVESARSGLNASLLVQHPETKKLYVNFDPQLTELIHEARCLKKLNLDIPEMAHQLFINEEIIKEVRVSLRETLLDYDKIQQSIPATLIPLMKPYIDRVNNAIQPGLESLSWTSLKINDYIDSIHEALRKLDLLNKQAKDILDCRIEEVLEDMSLTPLCELPEDEPIKVEKFLHLTETVCKEAALSLSKQSALVESAVNDLVEMLKSPLTSSELAVMLPEDSNDPDAYTALLSYYTQRNTDALVKCTRLSLDSIKRRVQSLNRYARGELSDDQKPPLFKADIILAIPNVVMRPTLEDIQSSLNKSVQVILKMSESVPQWKHLLNMQKQQQKEMDDKAAEQGEEIKINPNSVIKPLHKIVAEHKDVTKIIIQLNSIVSTIKPEVVDLLEQFTKYSELWSSEPHLKVKEFMEENPIMSEYDAQLRYYNDLEETINEMESSFRVGPLLFVTDPLKLALVTETKNWKHAYGKHINEKCAKEMDEILDFFENMQKRLNRPVKDLDDVRSQMAALMEIRESEVKIDMMITPIEESYTMLNKYNLFFNDGNAERVDQLSYGWKLLKQKRFRSKTAVVVVAVDSYNEGPMADGIPPREASDRLSIYQARFDELWRKYQTYSGGEELFGLQRIRKELNLLQKLYSLYNDVLVKVNGYYDIPWVEIDIDKINTELLEFQNKCRKLPKALKEWQAYEDLRKTIDDFNETCPLLEMMANKAMKGRHWERMSQLTGHTFDVDSDNFLLRNLMEAPLLENKEDIEDICISAVKEKDIEAKLKQVINDWSAQNFEFAQFKTRGELLLKDSLMVLGSLMSNRYNAPFKPKIQEWVHKLTGTTEIIENWLIVQNLWIYLEAVFVGGDIAKQLPQEAKRFSNIDKSWQKIMQRAHEIPNVVQCCMGDDTLGQMLPHLLEQLEICQKSLTGYLEKKRLLFPRFFFVSDPALLEILGQASDSHTIQAHLLSVFDNTRTVTFDEKVYDKIISINSQEGETVPLESHIMAQGNVEHWLSELLRITRKSIHGIIRSAAMTIADPAFKLLEFENMFPAQIGLLGIQMLWTRDAEVALSNARVDKKIMASTAQNFNELLNTLIDVTTQDLTKNDRVKYETLITIHVHQKDIFDDLVRMHIKSPGDFEWLKQSRCYITLSQALYMSLGGAPAGPAGLAQAGAWGCFDEFNRIELPVLSVAAQQIAIVLSCKKERKNQFIFTDGDVVDMDPEFGIFLTMNPGYAGRQELPENLKINFRTVAMMVPDRAIIIRVKLSGVGFIQNVMLSKKFYTLYKLCEEQLSQQVHYDFGLRNILSVLRTLGAAKRANPEDSEMTTVMRVLRDMNLSKLVDDDEPLFMSLIDDLFPGMQLDKGSYPEIEAAIEHQVVELNLVLHPPWFLKLIQLYETQNGDHIWLVLDGPVDAIWIENLNSVLDDNKTLTLANGDRIPMAPLCKIIFEVHNIDNASPATVSRNGMVFMSSSVLDWDPILKAWLSTRPPQNSEAILNTFQNVWVNTYNFIIQSLEPKMEMLECMYIRQALDLLEGMIPSGEDAKVLTEQHIQKLIVFSVMWSLGALLELEDRKKLQIFLQGLECNLPLPTPEGDDTIFEFVVGDNGEWEHWMRRVPEFIYPKDSIPDYLSILVPNVDNVRMDYLIHTIAKQTKAVLLIGEQGSAKTVIIQGYCGKCDPEYHMFKSFNFSSASTPYMFQKTVESFVDKRMGTTYGPPAGKKMTLFVDDINMPIINEWGDQVTNEITRQMMEMNGFYNLEKPGEFTSIVDIQMMGAMIHPGGGRNDIPQRLKRHFNIFNCTLPSNASIDKVFNTIGTGYFVTDRGFPEDVCKSIPGIVTATRKLWQKVKVKMLPTPAKFHYVFNLRDLSRIWQGMLIGMAETVNSTQVLMSLWKHECFRVVADRFTSFEDKEWFEKVLKQVAEEECGSALTNEMSEEPYFVDFLRDAPEPTVLPKHVELDVLDPSLFGLLTPGENNLVDRSCMVQENLVKLDDISTRDLNLIYLVHLIYDWIMDIVNIIAVKKSREKKSHGNVKGKKQKVAGNTKGKKLLLLGCHDKLGEDFTYYPYTKRSCTVGRCWWLRKTILNEAGFIYSWLQDLPDHSDQVSNLFARDEMDEILNELIGVMKKEFPRRPPTNENLYDYYMYRVKQNLHIALCFSPVGEKFRSRSLKFPGLISGCTMDWFQRWPKDALVAVSNHFLFSFDMACTPQVKLSVVNTMGLFQDNVAELCIEYFQRFRRQTHVTPKSFLSFIQGYKDVYAVKRQEIGILAERMNTGLKKLIEATEAVNVLSHELVDKEKELAVASKKADAVLAEVTVSAQAAEKVKATVQKVKDKAQKIVDEISVDKAFAEEKLEAAKPAMEEAERALQTIKPVRKLAKPPHLIMRIMDCVLLLFQRRMDTMQGDPERACPKPSWHEAMKLMSASNFLQGLLTFPKDTINEETVELMQAYIGMDDYNLETAKRVCSDVAGLLSWTQAMSFFYTINKEVLPLKANLVIQEAKFNKAMQDLNEAQAQLDAKQKELDAVQAMYDAAMAEKQTLMDDAESCRRKMTNATALIDGLSGEKGLNLIGMLVDNPTISEWNLQGLPNDELSIQNGLIVTKASRFPLLIDPQGQGKSWIKNREASNEMQITNLNNKYFRTHLEDALSLGRPLLLEDVGEELDPALDNVLEKNFIKSGSTFKVKVGDKEVDVMTGFRLYVTTKLGNPAYTPEVSAKTSIIDFTVTMKGLEDQLLGITILTEKRELEDNLLYRLTSTQGSLVEDESLIEVLKTTKVTAQEVKEKLVIAAETEIRINTAREEFRPVATRGSVIYFLVVEMSMVNMMYQTSLPQFLGIFDLSMAKSQKSPITTKRINNIINFLTYAAYKYTARGLYEVDKFLFTILLTLKIQMNNNSVRYEEFQTFIKGGAALDLNAVEAKPKKWISDMTWLNLVELSKLPQFTQITTQVGRNDKFAEGVILDMESMCEESCSAISMGQGQEVHARRLINNSMAEGHWVMFQNCHLGLDYMDELLEVVTSTENINDAFRCWITTEGHPKFPINLLQISIKFTAEPPQGYTIPRCKTVDDYRGQIDQLPLVDTPECFGLHPNADITYQTNTANQMLETIVNIQPKDSSGSGGETRESVVYSLSDDMLEKLPKDYIAHEVKDRLRKMGHLQPLNIFLRQEIARMQNVIALVRATLTDLKLAIDGTIIMSENLRDALDNMYDARIPNTWKKISWDSATLGFWFTDLLDRNAQFNEWIFETRPHCFWMTGFFNPQGFLTAMRQEVTRVYVHSLMLDGAGWDRRAARLIEPLPKVLYTMIPVVHVFAIFGERRKGNNLYECPVYKKPRRTDLTYIFPLLLRTAKDPDHWILRGVALLCDTK</sequence>
<dbReference type="Gene3D" id="1.10.8.710">
    <property type="match status" value="1"/>
</dbReference>
<dbReference type="Gene3D" id="6.10.140.1060">
    <property type="match status" value="1"/>
</dbReference>
<dbReference type="GO" id="GO:0005524">
    <property type="term" value="F:ATP binding"/>
    <property type="evidence" value="ECO:0007669"/>
    <property type="project" value="UniProtKB-KW"/>
</dbReference>
<keyword evidence="6" id="KW-0547">Nucleotide-binding</keyword>
<evidence type="ECO:0000256" key="3">
    <source>
        <dbReference type="ARBA" id="ARBA00022490"/>
    </source>
</evidence>
<dbReference type="InterPro" id="IPR026983">
    <property type="entry name" value="DHC"/>
</dbReference>
<dbReference type="InterPro" id="IPR041228">
    <property type="entry name" value="Dynein_C"/>
</dbReference>
<dbReference type="GO" id="GO:0007018">
    <property type="term" value="P:microtubule-based movement"/>
    <property type="evidence" value="ECO:0007669"/>
    <property type="project" value="InterPro"/>
</dbReference>
<evidence type="ECO:0000256" key="2">
    <source>
        <dbReference type="ARBA" id="ARBA00008887"/>
    </source>
</evidence>
<evidence type="ECO:0000259" key="17">
    <source>
        <dbReference type="Pfam" id="PF08385"/>
    </source>
</evidence>
<dbReference type="Pfam" id="PF08385">
    <property type="entry name" value="DHC_N1"/>
    <property type="match status" value="1"/>
</dbReference>
<feature type="domain" description="Dynein axonemal heavy chain 2/5/8 coiled-coil" evidence="26">
    <location>
        <begin position="1086"/>
        <end position="1172"/>
    </location>
</feature>
<dbReference type="Gene3D" id="3.20.180.20">
    <property type="entry name" value="Dynein heavy chain, N-terminal domain 2"/>
    <property type="match status" value="1"/>
</dbReference>
<dbReference type="GO" id="GO:0045505">
    <property type="term" value="F:dynein intermediate chain binding"/>
    <property type="evidence" value="ECO:0007669"/>
    <property type="project" value="InterPro"/>
</dbReference>
<dbReference type="FunFam" id="1.10.472.130:FF:000004">
    <property type="entry name" value="Dynein axonemal heavy chain 8"/>
    <property type="match status" value="1"/>
</dbReference>
<dbReference type="GO" id="GO:0008569">
    <property type="term" value="F:minus-end-directed microtubule motor activity"/>
    <property type="evidence" value="ECO:0007669"/>
    <property type="project" value="InterPro"/>
</dbReference>
<dbReference type="Gene3D" id="1.20.920.30">
    <property type="match status" value="1"/>
</dbReference>
<dbReference type="InterPro" id="IPR013594">
    <property type="entry name" value="Dynein_heavy_tail"/>
</dbReference>
<dbReference type="Pfam" id="PF12780">
    <property type="entry name" value="AAA_8"/>
    <property type="match status" value="1"/>
</dbReference>
<keyword evidence="12" id="KW-0206">Cytoskeleton</keyword>
<evidence type="ECO:0000256" key="14">
    <source>
        <dbReference type="SAM" id="Coils"/>
    </source>
</evidence>
<evidence type="ECO:0000259" key="25">
    <source>
        <dbReference type="Pfam" id="PF18199"/>
    </source>
</evidence>
<evidence type="ECO:0000256" key="8">
    <source>
        <dbReference type="ARBA" id="ARBA00023017"/>
    </source>
</evidence>
<dbReference type="SUPFAM" id="SSF52540">
    <property type="entry name" value="P-loop containing nucleoside triphosphate hydrolases"/>
    <property type="match status" value="2"/>
</dbReference>
<evidence type="ECO:0000256" key="7">
    <source>
        <dbReference type="ARBA" id="ARBA00022840"/>
    </source>
</evidence>
<dbReference type="FunFam" id="1.20.1270.280:FF:000002">
    <property type="entry name" value="Dynein heavy chain 5, axonemal"/>
    <property type="match status" value="1"/>
</dbReference>
<feature type="domain" description="Dynein heavy chain coiled coil stalk" evidence="20">
    <location>
        <begin position="2865"/>
        <end position="3158"/>
    </location>
</feature>
<dbReference type="FunFam" id="3.40.50.300:FF:001221">
    <property type="entry name" value="Axonemal dynein heavy chain 8"/>
    <property type="match status" value="1"/>
</dbReference>
<gene>
    <name evidence="27" type="ORF">LSH36_579g05081</name>
</gene>
<comment type="similarity">
    <text evidence="2">Belongs to the dynein heavy chain family.</text>
</comment>
<evidence type="ECO:0000256" key="12">
    <source>
        <dbReference type="ARBA" id="ARBA00023212"/>
    </source>
</evidence>
<evidence type="ECO:0000259" key="26">
    <source>
        <dbReference type="Pfam" id="PF25007"/>
    </source>
</evidence>
<dbReference type="Pfam" id="PF12777">
    <property type="entry name" value="MT"/>
    <property type="match status" value="1"/>
</dbReference>
<dbReference type="Pfam" id="PF17852">
    <property type="entry name" value="Dynein_AAA_lid"/>
    <property type="match status" value="1"/>
</dbReference>
<dbReference type="InterPro" id="IPR027417">
    <property type="entry name" value="P-loop_NTPase"/>
</dbReference>
<accession>A0AAD9MXT3</accession>
<dbReference type="Pfam" id="PF12775">
    <property type="entry name" value="AAA_7"/>
    <property type="match status" value="1"/>
</dbReference>
<dbReference type="FunFam" id="1.10.8.710:FF:000003">
    <property type="entry name" value="Dynein axonemal heavy chain 5"/>
    <property type="match status" value="1"/>
</dbReference>
<protein>
    <recommendedName>
        <fullName evidence="29">Dynein heavy chain</fullName>
    </recommendedName>
</protein>
<dbReference type="Pfam" id="PF12781">
    <property type="entry name" value="AAA_9"/>
    <property type="match status" value="1"/>
</dbReference>
<feature type="domain" description="Dynein heavy chain linker" evidence="18">
    <location>
        <begin position="1236"/>
        <end position="1628"/>
    </location>
</feature>
<evidence type="ECO:0000256" key="9">
    <source>
        <dbReference type="ARBA" id="ARBA00023054"/>
    </source>
</evidence>
<dbReference type="PANTHER" id="PTHR46532">
    <property type="entry name" value="MALE FERTILITY FACTOR KL5"/>
    <property type="match status" value="1"/>
</dbReference>
<dbReference type="GO" id="GO:0005874">
    <property type="term" value="C:microtubule"/>
    <property type="evidence" value="ECO:0007669"/>
    <property type="project" value="UniProtKB-KW"/>
</dbReference>
<keyword evidence="4" id="KW-0493">Microtubule</keyword>
<dbReference type="InterPro" id="IPR041589">
    <property type="entry name" value="DNAH3_AAA_lid_1"/>
</dbReference>
<evidence type="ECO:0000259" key="23">
    <source>
        <dbReference type="Pfam" id="PF17852"/>
    </source>
</evidence>
<keyword evidence="7" id="KW-0067">ATP-binding</keyword>
<feature type="coiled-coil region" evidence="14">
    <location>
        <begin position="358"/>
        <end position="392"/>
    </location>
</feature>
<dbReference type="InterPro" id="IPR042222">
    <property type="entry name" value="Dynein_2_N"/>
</dbReference>
<dbReference type="Pfam" id="PF25007">
    <property type="entry name" value="DYH2-5-8_CC"/>
    <property type="match status" value="1"/>
</dbReference>
<dbReference type="Pfam" id="PF17857">
    <property type="entry name" value="AAA_lid_1"/>
    <property type="match status" value="1"/>
</dbReference>
<keyword evidence="3" id="KW-0963">Cytoplasm</keyword>
<dbReference type="GO" id="GO:0097729">
    <property type="term" value="C:9+2 motile cilium"/>
    <property type="evidence" value="ECO:0007669"/>
    <property type="project" value="UniProtKB-ARBA"/>
</dbReference>
<evidence type="ECO:0000259" key="20">
    <source>
        <dbReference type="Pfam" id="PF12777"/>
    </source>
</evidence>
<dbReference type="Pfam" id="PF18199">
    <property type="entry name" value="Dynein_C"/>
    <property type="match status" value="2"/>
</dbReference>
<dbReference type="InterPro" id="IPR004273">
    <property type="entry name" value="Dynein_heavy_D6_P-loop"/>
</dbReference>
<dbReference type="Pfam" id="PF08393">
    <property type="entry name" value="DHC_N2"/>
    <property type="match status" value="1"/>
</dbReference>
<dbReference type="Gene3D" id="1.20.1270.280">
    <property type="match status" value="1"/>
</dbReference>
<feature type="domain" description="Dynein heavy chain C-terminal" evidence="25">
    <location>
        <begin position="3689"/>
        <end position="3864"/>
    </location>
</feature>
<feature type="domain" description="Dynein heavy chain 3 AAA+ lid" evidence="24">
    <location>
        <begin position="2433"/>
        <end position="2517"/>
    </location>
</feature>
<dbReference type="PANTHER" id="PTHR46532:SF13">
    <property type="entry name" value="CYTOPLASMIC DYNEIN 1 HEAVY CHAIN 1"/>
    <property type="match status" value="1"/>
</dbReference>
<evidence type="ECO:0000259" key="24">
    <source>
        <dbReference type="Pfam" id="PF17857"/>
    </source>
</evidence>
<dbReference type="FunFam" id="1.20.920.20:FF:000004">
    <property type="entry name" value="Dynein axonemal heavy chain 5"/>
    <property type="match status" value="1"/>
</dbReference>
<evidence type="ECO:0000256" key="4">
    <source>
        <dbReference type="ARBA" id="ARBA00022701"/>
    </source>
</evidence>
<reference evidence="27" key="1">
    <citation type="journal article" date="2023" name="Mol. Biol. Evol.">
        <title>Third-Generation Sequencing Reveals the Adaptive Role of the Epigenome in Three Deep-Sea Polychaetes.</title>
        <authorList>
            <person name="Perez M."/>
            <person name="Aroh O."/>
            <person name="Sun Y."/>
            <person name="Lan Y."/>
            <person name="Juniper S.K."/>
            <person name="Young C.R."/>
            <person name="Angers B."/>
            <person name="Qian P.Y."/>
        </authorList>
    </citation>
    <scope>NUCLEOTIDE SEQUENCE</scope>
    <source>
        <strain evidence="27">P08H-3</strain>
    </source>
</reference>
<dbReference type="Gene3D" id="3.40.50.300">
    <property type="entry name" value="P-loop containing nucleotide triphosphate hydrolases"/>
    <property type="match status" value="6"/>
</dbReference>